<proteinExistence type="predicted"/>
<evidence type="ECO:0000313" key="3">
    <source>
        <dbReference type="Proteomes" id="UP000469452"/>
    </source>
</evidence>
<accession>A0A6A5A8M4</accession>
<dbReference type="AlphaFoldDB" id="A0A6A5A8M4"/>
<gene>
    <name evidence="2" type="ORF">AaE_005162</name>
</gene>
<dbReference type="Proteomes" id="UP000469452">
    <property type="component" value="Unassembled WGS sequence"/>
</dbReference>
<evidence type="ECO:0000313" key="2">
    <source>
        <dbReference type="EMBL" id="KAF0754889.1"/>
    </source>
</evidence>
<comment type="caution">
    <text evidence="2">The sequence shown here is derived from an EMBL/GenBank/DDBJ whole genome shotgun (WGS) entry which is preliminary data.</text>
</comment>
<feature type="coiled-coil region" evidence="1">
    <location>
        <begin position="97"/>
        <end position="124"/>
    </location>
</feature>
<sequence length="155" mass="17699">MCVAITFQGNQCKNQCSTRYCHRHFHLYENEIVPNDDRIAKLEVELKKALDEKAKIDEFNKLCKKLSINSIVMDEAAYFKNSFVSLQKLNKTRIDNAKVAIEGNEALKETIAKLESKIKLLNETPTSPKSQARVTNVSFVKLPTNQIKTLEQQVV</sequence>
<organism evidence="2 3">
    <name type="scientific">Aphanomyces astaci</name>
    <name type="common">Crayfish plague agent</name>
    <dbReference type="NCBI Taxonomy" id="112090"/>
    <lineage>
        <taxon>Eukaryota</taxon>
        <taxon>Sar</taxon>
        <taxon>Stramenopiles</taxon>
        <taxon>Oomycota</taxon>
        <taxon>Saprolegniomycetes</taxon>
        <taxon>Saprolegniales</taxon>
        <taxon>Verrucalvaceae</taxon>
        <taxon>Aphanomyces</taxon>
    </lineage>
</organism>
<reference evidence="2 3" key="1">
    <citation type="submission" date="2019-06" db="EMBL/GenBank/DDBJ databases">
        <title>Genomics analysis of Aphanomyces spp. identifies a new class of oomycete effector associated with host adaptation.</title>
        <authorList>
            <person name="Gaulin E."/>
        </authorList>
    </citation>
    <scope>NUCLEOTIDE SEQUENCE [LARGE SCALE GENOMIC DNA]</scope>
    <source>
        <strain evidence="2 3">E</strain>
    </source>
</reference>
<name>A0A6A5A8M4_APHAT</name>
<dbReference type="EMBL" id="VJMI01010727">
    <property type="protein sequence ID" value="KAF0754889.1"/>
    <property type="molecule type" value="Genomic_DNA"/>
</dbReference>
<protein>
    <submittedName>
        <fullName evidence="2">Uncharacterized protein</fullName>
    </submittedName>
</protein>
<keyword evidence="1" id="KW-0175">Coiled coil</keyword>
<evidence type="ECO:0000256" key="1">
    <source>
        <dbReference type="SAM" id="Coils"/>
    </source>
</evidence>